<dbReference type="SMART" id="SM00254">
    <property type="entry name" value="ShKT"/>
    <property type="match status" value="1"/>
</dbReference>
<dbReference type="InterPro" id="IPR001283">
    <property type="entry name" value="CRISP-related"/>
</dbReference>
<evidence type="ECO:0000256" key="2">
    <source>
        <dbReference type="SAM" id="Phobius"/>
    </source>
</evidence>
<feature type="transmembrane region" description="Helical" evidence="2">
    <location>
        <begin position="401"/>
        <end position="419"/>
    </location>
</feature>
<evidence type="ECO:0000259" key="3">
    <source>
        <dbReference type="PROSITE" id="PS51670"/>
    </source>
</evidence>
<dbReference type="SUPFAM" id="SSF55797">
    <property type="entry name" value="PR-1-like"/>
    <property type="match status" value="1"/>
</dbReference>
<proteinExistence type="predicted"/>
<keyword evidence="2" id="KW-0472">Membrane</keyword>
<protein>
    <submittedName>
        <fullName evidence="4">ShKT domain-containing protein</fullName>
    </submittedName>
</protein>
<dbReference type="AlphaFoldDB" id="A0A1I8EHW7"/>
<organism evidence="4">
    <name type="scientific">Wuchereria bancrofti</name>
    <dbReference type="NCBI Taxonomy" id="6293"/>
    <lineage>
        <taxon>Eukaryota</taxon>
        <taxon>Metazoa</taxon>
        <taxon>Ecdysozoa</taxon>
        <taxon>Nematoda</taxon>
        <taxon>Chromadorea</taxon>
        <taxon>Rhabditida</taxon>
        <taxon>Spirurina</taxon>
        <taxon>Spiruromorpha</taxon>
        <taxon>Filarioidea</taxon>
        <taxon>Onchocercidae</taxon>
        <taxon>Wuchereria</taxon>
    </lineage>
</organism>
<accession>A0A1I8EHW7</accession>
<dbReference type="InterPro" id="IPR014044">
    <property type="entry name" value="CAP_dom"/>
</dbReference>
<evidence type="ECO:0000256" key="1">
    <source>
        <dbReference type="PROSITE-ProRule" id="PRU01005"/>
    </source>
</evidence>
<dbReference type="InterPro" id="IPR003582">
    <property type="entry name" value="ShKT_dom"/>
</dbReference>
<dbReference type="PRINTS" id="PR00837">
    <property type="entry name" value="V5TPXLIKE"/>
</dbReference>
<feature type="domain" description="ShKT" evidence="3">
    <location>
        <begin position="283"/>
        <end position="318"/>
    </location>
</feature>
<dbReference type="WBParaSite" id="maker-PairedContig_1993-snap-gene-0.12-mRNA-1">
    <property type="protein sequence ID" value="maker-PairedContig_1993-snap-gene-0.12-mRNA-1"/>
    <property type="gene ID" value="maker-PairedContig_1993-snap-gene-0.12"/>
</dbReference>
<evidence type="ECO:0000313" key="4">
    <source>
        <dbReference type="WBParaSite" id="maker-PairedContig_1993-snap-gene-0.12-mRNA-1"/>
    </source>
</evidence>
<keyword evidence="2" id="KW-0812">Transmembrane</keyword>
<dbReference type="STRING" id="6293.A0A1I8EHW7"/>
<keyword evidence="2" id="KW-1133">Transmembrane helix</keyword>
<feature type="transmembrane region" description="Helical" evidence="2">
    <location>
        <begin position="347"/>
        <end position="365"/>
    </location>
</feature>
<dbReference type="Pfam" id="PF01549">
    <property type="entry name" value="ShK"/>
    <property type="match status" value="1"/>
</dbReference>
<name>A0A1I8EHW7_WUCBA</name>
<reference evidence="4" key="1">
    <citation type="submission" date="2016-11" db="UniProtKB">
        <authorList>
            <consortium name="WormBaseParasite"/>
        </authorList>
    </citation>
    <scope>IDENTIFICATION</scope>
    <source>
        <strain evidence="4">pt0022</strain>
    </source>
</reference>
<dbReference type="Gene3D" id="3.40.33.10">
    <property type="entry name" value="CAP"/>
    <property type="match status" value="1"/>
</dbReference>
<sequence length="506" mass="59179">MHAKFKEFSKKVLCKESSKNRVGPSLNLPPGTEFIQPGKAQMIYGIYHFNEEQRRQIIAIHNQLRAREPASNMQELVWDQRLADLAYGHAKRCDAWHRSAYERQGHGYSYIGENIWWSNEAYLRSNLQSAMLDFFNERPYYDYNTNKCMKGAQCGHYTQYVWGETCAVGCAAVHCNGIKNGRGINQGHIIICNYGEGGNQFEKRPYIFGPRCSNCRCGGECTSEGLCPPCCSGMRYPQQGNFLPSPVLRTQQSRKSWQNKIGVQQKHKNYQQNGNGKLYNYECRDFEPFCEHWAQNVGCYSKHRNFMMKRCPKTCNTCYPFFSAVNQEKMKKFRLIKTEKFVGDVHPVSYCAAVLIIIEIVTFGRNMVNVTALEKRIWQRIVDFLALFALHRAIMNANIKYPGPVVTIVLICCIIHIIFKKIIDPQLYECYKSILRYEATLQLLKDELEKNYEEYHWNNPQFCKAYLALYAAYRELRMMAKRDYRGEIDPNDIRWIHFDHIRNLNR</sequence>
<dbReference type="InterPro" id="IPR035940">
    <property type="entry name" value="CAP_sf"/>
</dbReference>
<dbReference type="PANTHER" id="PTHR10334">
    <property type="entry name" value="CYSTEINE-RICH SECRETORY PROTEIN-RELATED"/>
    <property type="match status" value="1"/>
</dbReference>
<dbReference type="Pfam" id="PF00188">
    <property type="entry name" value="CAP"/>
    <property type="match status" value="1"/>
</dbReference>
<dbReference type="SMART" id="SM00198">
    <property type="entry name" value="SCP"/>
    <property type="match status" value="1"/>
</dbReference>
<comment type="caution">
    <text evidence="1">Lacks conserved residue(s) required for the propagation of feature annotation.</text>
</comment>
<dbReference type="PROSITE" id="PS51670">
    <property type="entry name" value="SHKT"/>
    <property type="match status" value="1"/>
</dbReference>